<keyword evidence="5 6" id="KW-0472">Membrane</keyword>
<evidence type="ECO:0000256" key="5">
    <source>
        <dbReference type="ARBA" id="ARBA00023136"/>
    </source>
</evidence>
<sequence length="715" mass="75183">MERLARLVIRHRRIVFGLWLVLFLAGGFAAGKVPDRLGIDFSLPGQPGDTAEKHLVEAYGTSSYDTFIAVVTVPEGQTVEANKDQIAKIFTDAGAVFPKVRLVDLASTGDPAFVSDDHRTTFALMQGPQPTSFAPGPEANLRPALEQAAKASGFTTGVTSYGLLSAGNSSNEGPSVLAETMFGALGALVVLIFVFASFLALLPLVIAAVSILTTFLLVLGLTTFSDVSFVVQFLIALIGLGVAIDYSLLVVSRWREERAHGHDNETAVIIAMKTAGHAVLASGVTVAISLVALVVVPVPFLRSMGVGGMLIPLVSVAVVLTLLPAMLTTIGPRVDWPRIRHEGTASKAWTAWAKLIVRRRWIAAGVATLILGLLIAPVFSLKIGQAGIESLASNGPAYDTLATLRAGGIESGVTTPIVVLVPPDQAQAAADAAAKVDGVQFAVVGGDAPTLGVVDVIPTKETVDSSSNKVVDEVRSAVEGVVDGDVGITGAGATVGDYFSAVYDKFPYVMALIALITFVLLMRTFRSVLLPIKAVLLNLLSLAAVFGAITWFWQMGHGSQAVFNISATGALTFWLPVIIFAFLFGLSMDYEVFILARMREEYDACGNTNEAVVVGLARTGRLVTSAALILFFAFAALASSPGTDIKVMGTALGVGILIDATIVRALLVPALVSLFGAYNWWLPAGLAKILRVEPSPLRPERAVAEPDEEPAPVSV</sequence>
<feature type="transmembrane region" description="Helical" evidence="6">
    <location>
        <begin position="662"/>
        <end position="681"/>
    </location>
</feature>
<dbReference type="SUPFAM" id="SSF82866">
    <property type="entry name" value="Multidrug efflux transporter AcrB transmembrane domain"/>
    <property type="match status" value="2"/>
</dbReference>
<dbReference type="PROSITE" id="PS50156">
    <property type="entry name" value="SSD"/>
    <property type="match status" value="1"/>
</dbReference>
<feature type="transmembrane region" description="Helical" evidence="6">
    <location>
        <begin position="622"/>
        <end position="642"/>
    </location>
</feature>
<dbReference type="InterPro" id="IPR050545">
    <property type="entry name" value="Mycobact_MmpL"/>
</dbReference>
<feature type="transmembrane region" description="Helical" evidence="6">
    <location>
        <begin position="573"/>
        <end position="593"/>
    </location>
</feature>
<keyword evidence="2" id="KW-1003">Cell membrane</keyword>
<feature type="transmembrane region" description="Helical" evidence="6">
    <location>
        <begin position="204"/>
        <end position="224"/>
    </location>
</feature>
<feature type="transmembrane region" description="Helical" evidence="6">
    <location>
        <begin position="230"/>
        <end position="251"/>
    </location>
</feature>
<feature type="transmembrane region" description="Helical" evidence="6">
    <location>
        <begin position="361"/>
        <end position="381"/>
    </location>
</feature>
<dbReference type="InterPro" id="IPR000731">
    <property type="entry name" value="SSD"/>
</dbReference>
<accession>A0ABW1JJ02</accession>
<comment type="subcellular location">
    <subcellularLocation>
        <location evidence="1">Cell membrane</location>
        <topology evidence="1">Multi-pass membrane protein</topology>
    </subcellularLocation>
</comment>
<protein>
    <submittedName>
        <fullName evidence="8">MMPL family transporter</fullName>
    </submittedName>
</protein>
<keyword evidence="3 6" id="KW-0812">Transmembrane</keyword>
<dbReference type="Proteomes" id="UP001596189">
    <property type="component" value="Unassembled WGS sequence"/>
</dbReference>
<keyword evidence="4 6" id="KW-1133">Transmembrane helix</keyword>
<evidence type="ECO:0000256" key="1">
    <source>
        <dbReference type="ARBA" id="ARBA00004651"/>
    </source>
</evidence>
<gene>
    <name evidence="8" type="ORF">ACFQDO_16515</name>
</gene>
<dbReference type="Pfam" id="PF03176">
    <property type="entry name" value="MMPL"/>
    <property type="match status" value="2"/>
</dbReference>
<dbReference type="InterPro" id="IPR004869">
    <property type="entry name" value="MMPL_dom"/>
</dbReference>
<proteinExistence type="predicted"/>
<reference evidence="9" key="1">
    <citation type="journal article" date="2019" name="Int. J. Syst. Evol. Microbiol.">
        <title>The Global Catalogue of Microorganisms (GCM) 10K type strain sequencing project: providing services to taxonomists for standard genome sequencing and annotation.</title>
        <authorList>
            <consortium name="The Broad Institute Genomics Platform"/>
            <consortium name="The Broad Institute Genome Sequencing Center for Infectious Disease"/>
            <person name="Wu L."/>
            <person name="Ma J."/>
        </authorList>
    </citation>
    <scope>NUCLEOTIDE SEQUENCE [LARGE SCALE GENOMIC DNA]</scope>
    <source>
        <strain evidence="9">KACC 14249</strain>
    </source>
</reference>
<feature type="transmembrane region" description="Helical" evidence="6">
    <location>
        <begin position="181"/>
        <end position="199"/>
    </location>
</feature>
<dbReference type="PANTHER" id="PTHR33406">
    <property type="entry name" value="MEMBRANE PROTEIN MJ1562-RELATED"/>
    <property type="match status" value="1"/>
</dbReference>
<feature type="transmembrane region" description="Helical" evidence="6">
    <location>
        <begin position="534"/>
        <end position="553"/>
    </location>
</feature>
<evidence type="ECO:0000313" key="8">
    <source>
        <dbReference type="EMBL" id="MFC6008738.1"/>
    </source>
</evidence>
<evidence type="ECO:0000256" key="6">
    <source>
        <dbReference type="SAM" id="Phobius"/>
    </source>
</evidence>
<dbReference type="PANTHER" id="PTHR33406:SF13">
    <property type="entry name" value="MEMBRANE PROTEIN YDFJ"/>
    <property type="match status" value="1"/>
</dbReference>
<feature type="transmembrane region" description="Helical" evidence="6">
    <location>
        <begin position="306"/>
        <end position="330"/>
    </location>
</feature>
<comment type="caution">
    <text evidence="8">The sequence shown here is derived from an EMBL/GenBank/DDBJ whole genome shotgun (WGS) entry which is preliminary data.</text>
</comment>
<evidence type="ECO:0000259" key="7">
    <source>
        <dbReference type="PROSITE" id="PS50156"/>
    </source>
</evidence>
<feature type="domain" description="SSD" evidence="7">
    <location>
        <begin position="199"/>
        <end position="329"/>
    </location>
</feature>
<keyword evidence="9" id="KW-1185">Reference proteome</keyword>
<dbReference type="EMBL" id="JBHSRD010000006">
    <property type="protein sequence ID" value="MFC6008738.1"/>
    <property type="molecule type" value="Genomic_DNA"/>
</dbReference>
<feature type="transmembrane region" description="Helical" evidence="6">
    <location>
        <begin position="506"/>
        <end position="522"/>
    </location>
</feature>
<evidence type="ECO:0000313" key="9">
    <source>
        <dbReference type="Proteomes" id="UP001596189"/>
    </source>
</evidence>
<evidence type="ECO:0000256" key="4">
    <source>
        <dbReference type="ARBA" id="ARBA00022989"/>
    </source>
</evidence>
<dbReference type="Gene3D" id="1.20.1640.10">
    <property type="entry name" value="Multidrug efflux transporter AcrB transmembrane domain"/>
    <property type="match status" value="2"/>
</dbReference>
<evidence type="ECO:0000256" key="2">
    <source>
        <dbReference type="ARBA" id="ARBA00022475"/>
    </source>
</evidence>
<organism evidence="8 9">
    <name type="scientific">Angustibacter luteus</name>
    <dbReference type="NCBI Taxonomy" id="658456"/>
    <lineage>
        <taxon>Bacteria</taxon>
        <taxon>Bacillati</taxon>
        <taxon>Actinomycetota</taxon>
        <taxon>Actinomycetes</taxon>
        <taxon>Kineosporiales</taxon>
        <taxon>Kineosporiaceae</taxon>
    </lineage>
</organism>
<name>A0ABW1JJ02_9ACTN</name>
<dbReference type="RefSeq" id="WP_345714684.1">
    <property type="nucleotide sequence ID" value="NZ_BAABFP010000002.1"/>
</dbReference>
<evidence type="ECO:0000256" key="3">
    <source>
        <dbReference type="ARBA" id="ARBA00022692"/>
    </source>
</evidence>
<feature type="transmembrane region" description="Helical" evidence="6">
    <location>
        <begin position="278"/>
        <end position="300"/>
    </location>
</feature>